<protein>
    <recommendedName>
        <fullName evidence="3">Peptidase S1 domain-containing protein</fullName>
    </recommendedName>
</protein>
<proteinExistence type="predicted"/>
<dbReference type="PROSITE" id="PS00134">
    <property type="entry name" value="TRYPSIN_HIS"/>
    <property type="match status" value="1"/>
</dbReference>
<dbReference type="PROSITE" id="PS50240">
    <property type="entry name" value="TRYPSIN_DOM"/>
    <property type="match status" value="1"/>
</dbReference>
<dbReference type="InterPro" id="IPR043504">
    <property type="entry name" value="Peptidase_S1_PA_chymotrypsin"/>
</dbReference>
<feature type="region of interest" description="Disordered" evidence="2">
    <location>
        <begin position="984"/>
        <end position="1030"/>
    </location>
</feature>
<dbReference type="FunFam" id="2.40.10.10:FF:000068">
    <property type="entry name" value="transmembrane protease serine 2"/>
    <property type="match status" value="1"/>
</dbReference>
<dbReference type="GO" id="GO:0008195">
    <property type="term" value="F:phosphatidate phosphatase activity"/>
    <property type="evidence" value="ECO:0007669"/>
    <property type="project" value="InterPro"/>
</dbReference>
<organism evidence="4 5">
    <name type="scientific">Coemansia spiralis</name>
    <dbReference type="NCBI Taxonomy" id="417178"/>
    <lineage>
        <taxon>Eukaryota</taxon>
        <taxon>Fungi</taxon>
        <taxon>Fungi incertae sedis</taxon>
        <taxon>Zoopagomycota</taxon>
        <taxon>Kickxellomycotina</taxon>
        <taxon>Kickxellomycetes</taxon>
        <taxon>Kickxellales</taxon>
        <taxon>Kickxellaceae</taxon>
        <taxon>Coemansia</taxon>
    </lineage>
</organism>
<dbReference type="PANTHER" id="PTHR28208:SF1">
    <property type="entry name" value="FILAMENT ORGANIZATION PROTEIN APP1-LIKE, PUTATIVE (AFU_ORTHOLOGUE AFUA_1G06650)-RELATED"/>
    <property type="match status" value="1"/>
</dbReference>
<feature type="region of interest" description="Disordered" evidence="2">
    <location>
        <begin position="801"/>
        <end position="883"/>
    </location>
</feature>
<dbReference type="InterPro" id="IPR001254">
    <property type="entry name" value="Trypsin_dom"/>
</dbReference>
<keyword evidence="5" id="KW-1185">Reference proteome</keyword>
<feature type="compositionally biased region" description="Polar residues" evidence="2">
    <location>
        <begin position="1003"/>
        <end position="1014"/>
    </location>
</feature>
<dbReference type="CDD" id="cd00190">
    <property type="entry name" value="Tryp_SPc"/>
    <property type="match status" value="1"/>
</dbReference>
<dbReference type="SMART" id="SM00020">
    <property type="entry name" value="Tryp_SPc"/>
    <property type="match status" value="1"/>
</dbReference>
<dbReference type="Pfam" id="PF00089">
    <property type="entry name" value="Trypsin"/>
    <property type="match status" value="1"/>
</dbReference>
<dbReference type="GO" id="GO:0030479">
    <property type="term" value="C:actin cortical patch"/>
    <property type="evidence" value="ECO:0007669"/>
    <property type="project" value="TreeGrafter"/>
</dbReference>
<comment type="caution">
    <text evidence="4">The sequence shown here is derived from an EMBL/GenBank/DDBJ whole genome shotgun (WGS) entry which is preliminary data.</text>
</comment>
<accession>A0A9W8L0V1</accession>
<feature type="region of interest" description="Disordered" evidence="2">
    <location>
        <begin position="466"/>
        <end position="489"/>
    </location>
</feature>
<evidence type="ECO:0000256" key="2">
    <source>
        <dbReference type="SAM" id="MobiDB-lite"/>
    </source>
</evidence>
<dbReference type="InterPro" id="IPR019236">
    <property type="entry name" value="APP1_cat"/>
</dbReference>
<dbReference type="InterPro" id="IPR052935">
    <property type="entry name" value="Mg2+_PAP"/>
</dbReference>
<name>A0A9W8L0V1_9FUNG</name>
<sequence>MSFGQLKPIIGGTPVQPHEFPFAIYLSIETQPSWHAVCGGTLISDRHVVTAGHCLVHAPSPQAVKIGYGHTNVKQQEHIKAKRLLVHPQFNARTLFNDIAVIELERPLRQTASVHRIPVYFGRVEAGQVLTTMGWGITSNAPGAHTVAAMNRVDLTIADPRSCRSVDESFASNDGPLICTGTQPGGRDECSGDSGSPAVVTMQRGVPAGQRELLRGGLLGRRRRRLAAQDVRLVALTSYGDNTRHDVHPPCGDPLGFGFSTHVSHYAEFLTNATGLSRSVLEAPVHLDRLRDYDAVKSKLRGLWSQYSSGGGSNQAPSRDIPANAPAEVLEEMLLFPTYAYRDESLKVWRVQVRGWGFCRNPNTRRVRLAASLMRRFIRIPPGGESDQLLLDRVSFLFAGQPTSSDMVKVAMAGIAEPMPFELHTRQSHLHPPVAAVRPHHQAARSVSLLDAPIVLTTHFDPSGTIAQDTYTKHSSSSSNTASERSHAHDDRVVRNAFVGVEPTIIQKALQIDAFSWQNMVLDEGLFQGEILLGFNELEWLIQSYEASHSDSTRDKMGRKRRLVELRGKLFGWPESQIVGGLVHLVEPHGVSVVSDIDDTIKASNITAEKRIVLETVFARPMLAVPGMSELYREWYDLGCEYHYVSNSPWQLYPSLDEFFHKYKFPPGSAHLRSFDPNDLLSVKNYTGTPQLKSDTIETLFAMFPNRKFVFVGDCGEHDLETYTDLARRYPGRVLRIYIRDVFAPMSVAAVTTDTAAAGNTISQGIIPYGIVRPSKSRQNQAESDFEADLISLDELAYSDYDSDGPQVAMKQKPPPPVPPKPSHLRKVSTSTTPQPRNTNVPPPKPPRRMNTGEFNMPGSFTSPNMPLDPPGSTSSSPGMGDRVSTAERFEARVTQLREQAQEWLAFYAQQFYVAPTQSFIRYAHVFMPTIEQNKHIIDYEAVTTNATAALSEAECAPIARQGSELPQGLELLHHAQSAPNITTDRFQQQQQQQQQQHQQQQSSRPGSMGQRANSFGAYNIPEPPPQEAQLARTSRRLLLWKRYQLATQGLAPNLCRLFVDASDIKQDSELFELLIPAQNNTTA</sequence>
<dbReference type="GO" id="GO:0006508">
    <property type="term" value="P:proteolysis"/>
    <property type="evidence" value="ECO:0007669"/>
    <property type="project" value="InterPro"/>
</dbReference>
<dbReference type="SUPFAM" id="SSF50494">
    <property type="entry name" value="Trypsin-like serine proteases"/>
    <property type="match status" value="1"/>
</dbReference>
<dbReference type="InterPro" id="IPR009003">
    <property type="entry name" value="Peptidase_S1_PA"/>
</dbReference>
<evidence type="ECO:0000313" key="4">
    <source>
        <dbReference type="EMBL" id="KAJ2683772.1"/>
    </source>
</evidence>
<feature type="compositionally biased region" description="Low complexity" evidence="2">
    <location>
        <begin position="871"/>
        <end position="881"/>
    </location>
</feature>
<dbReference type="GO" id="GO:0004252">
    <property type="term" value="F:serine-type endopeptidase activity"/>
    <property type="evidence" value="ECO:0007669"/>
    <property type="project" value="InterPro"/>
</dbReference>
<gene>
    <name evidence="4" type="ORF">IWW39_005309</name>
</gene>
<dbReference type="EMBL" id="JANBTX010000260">
    <property type="protein sequence ID" value="KAJ2683772.1"/>
    <property type="molecule type" value="Genomic_DNA"/>
</dbReference>
<dbReference type="AlphaFoldDB" id="A0A9W8L0V1"/>
<feature type="domain" description="Peptidase S1" evidence="3">
    <location>
        <begin position="9"/>
        <end position="275"/>
    </location>
</feature>
<dbReference type="OrthoDB" id="2117591at2759"/>
<dbReference type="PRINTS" id="PR00722">
    <property type="entry name" value="CHYMOTRYPSIN"/>
</dbReference>
<evidence type="ECO:0000259" key="3">
    <source>
        <dbReference type="PROSITE" id="PS50240"/>
    </source>
</evidence>
<evidence type="ECO:0000256" key="1">
    <source>
        <dbReference type="ARBA" id="ARBA00023157"/>
    </source>
</evidence>
<dbReference type="Pfam" id="PF09949">
    <property type="entry name" value="APP1_cat"/>
    <property type="match status" value="1"/>
</dbReference>
<feature type="compositionally biased region" description="Low complexity" evidence="2">
    <location>
        <begin position="988"/>
        <end position="1002"/>
    </location>
</feature>
<dbReference type="PANTHER" id="PTHR28208">
    <property type="entry name" value="PHOSPHATIDATE PHOSPHATASE APP1"/>
    <property type="match status" value="1"/>
</dbReference>
<keyword evidence="1" id="KW-1015">Disulfide bond</keyword>
<evidence type="ECO:0000313" key="5">
    <source>
        <dbReference type="Proteomes" id="UP001151516"/>
    </source>
</evidence>
<reference evidence="4" key="1">
    <citation type="submission" date="2022-07" db="EMBL/GenBank/DDBJ databases">
        <title>Phylogenomic reconstructions and comparative analyses of Kickxellomycotina fungi.</title>
        <authorList>
            <person name="Reynolds N.K."/>
            <person name="Stajich J.E."/>
            <person name="Barry K."/>
            <person name="Grigoriev I.V."/>
            <person name="Crous P."/>
            <person name="Smith M.E."/>
        </authorList>
    </citation>
    <scope>NUCLEOTIDE SEQUENCE</scope>
    <source>
        <strain evidence="4">CBS 109367</strain>
    </source>
</reference>
<dbReference type="Proteomes" id="UP001151516">
    <property type="component" value="Unassembled WGS sequence"/>
</dbReference>
<dbReference type="Gene3D" id="2.40.10.10">
    <property type="entry name" value="Trypsin-like serine proteases"/>
    <property type="match status" value="1"/>
</dbReference>
<dbReference type="InterPro" id="IPR001314">
    <property type="entry name" value="Peptidase_S1A"/>
</dbReference>
<feature type="compositionally biased region" description="Pro residues" evidence="2">
    <location>
        <begin position="813"/>
        <end position="822"/>
    </location>
</feature>
<dbReference type="InterPro" id="IPR018114">
    <property type="entry name" value="TRYPSIN_HIS"/>
</dbReference>